<dbReference type="EMBL" id="DWUU01000043">
    <property type="protein sequence ID" value="HJD42800.1"/>
    <property type="molecule type" value="Genomic_DNA"/>
</dbReference>
<feature type="chain" id="PRO_5039423814" evidence="2">
    <location>
        <begin position="26"/>
        <end position="208"/>
    </location>
</feature>
<proteinExistence type="predicted"/>
<feature type="domain" description="GerMN" evidence="3">
    <location>
        <begin position="120"/>
        <end position="188"/>
    </location>
</feature>
<feature type="signal peptide" evidence="2">
    <location>
        <begin position="1"/>
        <end position="25"/>
    </location>
</feature>
<reference evidence="4" key="1">
    <citation type="journal article" date="2021" name="PeerJ">
        <title>Extensive microbial diversity within the chicken gut microbiome revealed by metagenomics and culture.</title>
        <authorList>
            <person name="Gilroy R."/>
            <person name="Ravi A."/>
            <person name="Getino M."/>
            <person name="Pursley I."/>
            <person name="Horton D.L."/>
            <person name="Alikhan N.F."/>
            <person name="Baker D."/>
            <person name="Gharbi K."/>
            <person name="Hall N."/>
            <person name="Watson M."/>
            <person name="Adriaenssens E.M."/>
            <person name="Foster-Nyarko E."/>
            <person name="Jarju S."/>
            <person name="Secka A."/>
            <person name="Antonio M."/>
            <person name="Oren A."/>
            <person name="Chaudhuri R.R."/>
            <person name="La Ragione R."/>
            <person name="Hildebrand F."/>
            <person name="Pallen M.J."/>
        </authorList>
    </citation>
    <scope>NUCLEOTIDE SEQUENCE</scope>
    <source>
        <strain evidence="4">ChiBcec15-3976</strain>
    </source>
</reference>
<evidence type="ECO:0000256" key="1">
    <source>
        <dbReference type="SAM" id="MobiDB-lite"/>
    </source>
</evidence>
<feature type="compositionally biased region" description="Acidic residues" evidence="1">
    <location>
        <begin position="41"/>
        <end position="61"/>
    </location>
</feature>
<name>A0A9D2RDG5_9FIRM</name>
<gene>
    <name evidence="4" type="ORF">H9910_07300</name>
</gene>
<organism evidence="4 5">
    <name type="scientific">Candidatus Mediterraneibacter quadrami</name>
    <dbReference type="NCBI Taxonomy" id="2838684"/>
    <lineage>
        <taxon>Bacteria</taxon>
        <taxon>Bacillati</taxon>
        <taxon>Bacillota</taxon>
        <taxon>Clostridia</taxon>
        <taxon>Lachnospirales</taxon>
        <taxon>Lachnospiraceae</taxon>
        <taxon>Mediterraneibacter</taxon>
    </lineage>
</organism>
<accession>A0A9D2RDG5</accession>
<protein>
    <submittedName>
        <fullName evidence="4">GerMN domain-containing protein</fullName>
    </submittedName>
</protein>
<dbReference type="Proteomes" id="UP000823909">
    <property type="component" value="Unassembled WGS sequence"/>
</dbReference>
<reference evidence="4" key="2">
    <citation type="submission" date="2021-04" db="EMBL/GenBank/DDBJ databases">
        <authorList>
            <person name="Gilroy R."/>
        </authorList>
    </citation>
    <scope>NUCLEOTIDE SEQUENCE</scope>
    <source>
        <strain evidence="4">ChiBcec15-3976</strain>
    </source>
</reference>
<evidence type="ECO:0000259" key="3">
    <source>
        <dbReference type="Pfam" id="PF10646"/>
    </source>
</evidence>
<sequence>MKKRHIAACLAVLTSLALIPGCSSGRETKDPEVTEKQETTDTTEPDETPTDEDGVQDDVPDDSQNGDASATETEEQDDGQSTEADQRSVTVYYVDDLSGVVVGKAAEIRDEFDIWNVLKYSGILTEECELLSIKLNDDQTMDLDFNRATAERINSMGTTGETEIIGCIVNTYLEAYDCTGIRLLEEGEDFVSSHGAVFDKYPGRIEFK</sequence>
<comment type="caution">
    <text evidence="4">The sequence shown here is derived from an EMBL/GenBank/DDBJ whole genome shotgun (WGS) entry which is preliminary data.</text>
</comment>
<feature type="compositionally biased region" description="Basic and acidic residues" evidence="1">
    <location>
        <begin position="26"/>
        <end position="39"/>
    </location>
</feature>
<evidence type="ECO:0000313" key="5">
    <source>
        <dbReference type="Proteomes" id="UP000823909"/>
    </source>
</evidence>
<dbReference type="Pfam" id="PF10646">
    <property type="entry name" value="Germane"/>
    <property type="match status" value="1"/>
</dbReference>
<evidence type="ECO:0000256" key="2">
    <source>
        <dbReference type="SAM" id="SignalP"/>
    </source>
</evidence>
<evidence type="ECO:0000313" key="4">
    <source>
        <dbReference type="EMBL" id="HJD42800.1"/>
    </source>
</evidence>
<dbReference type="InterPro" id="IPR019606">
    <property type="entry name" value="GerMN"/>
</dbReference>
<dbReference type="AlphaFoldDB" id="A0A9D2RDG5"/>
<keyword evidence="2" id="KW-0732">Signal</keyword>
<feature type="region of interest" description="Disordered" evidence="1">
    <location>
        <begin position="21"/>
        <end position="87"/>
    </location>
</feature>